<dbReference type="GO" id="GO:0032050">
    <property type="term" value="F:clathrin heavy chain binding"/>
    <property type="evidence" value="ECO:0007669"/>
    <property type="project" value="TreeGrafter"/>
</dbReference>
<dbReference type="GO" id="GO:0030132">
    <property type="term" value="C:clathrin coat of coated pit"/>
    <property type="evidence" value="ECO:0007669"/>
    <property type="project" value="InterPro"/>
</dbReference>
<keyword evidence="5 6" id="KW-0968">Cytoplasmic vesicle</keyword>
<feature type="compositionally biased region" description="Acidic residues" evidence="7">
    <location>
        <begin position="74"/>
        <end position="83"/>
    </location>
</feature>
<keyword evidence="3 6" id="KW-0472">Membrane</keyword>
<evidence type="ECO:0000256" key="3">
    <source>
        <dbReference type="ARBA" id="ARBA00023136"/>
    </source>
</evidence>
<comment type="function">
    <text evidence="6">Clathrin is the major protein of the polyhedral coat of coated pits and vesicles.</text>
</comment>
<evidence type="ECO:0000256" key="5">
    <source>
        <dbReference type="ARBA" id="ARBA00023329"/>
    </source>
</evidence>
<dbReference type="InterPro" id="IPR000996">
    <property type="entry name" value="Clathrin_L-chain"/>
</dbReference>
<gene>
    <name evidence="8" type="ORF">KQ657_002232</name>
</gene>
<evidence type="ECO:0000256" key="6">
    <source>
        <dbReference type="RuleBase" id="RU363137"/>
    </source>
</evidence>
<dbReference type="GO" id="GO:0005198">
    <property type="term" value="F:structural molecule activity"/>
    <property type="evidence" value="ECO:0007669"/>
    <property type="project" value="InterPro"/>
</dbReference>
<protein>
    <recommendedName>
        <fullName evidence="6">Clathrin light chain</fullName>
    </recommendedName>
</protein>
<comment type="caution">
    <text evidence="8">The sequence shown here is derived from an EMBL/GenBank/DDBJ whole genome shotgun (WGS) entry which is preliminary data.</text>
</comment>
<evidence type="ECO:0000256" key="4">
    <source>
        <dbReference type="ARBA" id="ARBA00023176"/>
    </source>
</evidence>
<name>A0A9P7VDM3_9ASCO</name>
<evidence type="ECO:0000256" key="1">
    <source>
        <dbReference type="ARBA" id="ARBA00004180"/>
    </source>
</evidence>
<organism evidence="8 9">
    <name type="scientific">Scheffersomyces spartinae</name>
    <dbReference type="NCBI Taxonomy" id="45513"/>
    <lineage>
        <taxon>Eukaryota</taxon>
        <taxon>Fungi</taxon>
        <taxon>Dikarya</taxon>
        <taxon>Ascomycota</taxon>
        <taxon>Saccharomycotina</taxon>
        <taxon>Pichiomycetes</taxon>
        <taxon>Debaryomycetaceae</taxon>
        <taxon>Scheffersomyces</taxon>
    </lineage>
</organism>
<dbReference type="EMBL" id="JAHMUF010000002">
    <property type="protein sequence ID" value="KAG7195847.1"/>
    <property type="molecule type" value="Genomic_DNA"/>
</dbReference>
<comment type="similarity">
    <text evidence="2 6">Belongs to the clathrin light chain family.</text>
</comment>
<dbReference type="GO" id="GO:0072583">
    <property type="term" value="P:clathrin-dependent endocytosis"/>
    <property type="evidence" value="ECO:0007669"/>
    <property type="project" value="TreeGrafter"/>
</dbReference>
<evidence type="ECO:0000313" key="8">
    <source>
        <dbReference type="EMBL" id="KAG7195847.1"/>
    </source>
</evidence>
<dbReference type="PANTHER" id="PTHR10639:SF7">
    <property type="entry name" value="CLATHRIN LIGHT CHAIN"/>
    <property type="match status" value="1"/>
</dbReference>
<sequence>MSDKYPALETEIDDDIQASEDVGGSDFLSREKELLGDEFQTEQDKEVLKESEDEDFTEFQEQFPEVGGTHQVVQEEEDDDEGNVQEQQDAYTSSASQLEGESPHIAEWKARRELEIEEREKANALKKKDIIAKAQTSIDDFYENYNTKKDESSAEVQKEQEAFLEKKAGFLKRGTLWDRVGELISEVGDVPEDDERDKSRLKGLLEKLKDKENAPGANGY</sequence>
<dbReference type="Pfam" id="PF01086">
    <property type="entry name" value="Clathrin_lg_ch"/>
    <property type="match status" value="1"/>
</dbReference>
<accession>A0A9P7VDM3</accession>
<dbReference type="AlphaFoldDB" id="A0A9P7VDM3"/>
<keyword evidence="4 6" id="KW-0168">Coated pit</keyword>
<reference evidence="8" key="1">
    <citation type="submission" date="2021-03" db="EMBL/GenBank/DDBJ databases">
        <authorList>
            <person name="Palmer J.M."/>
        </authorList>
    </citation>
    <scope>NUCLEOTIDE SEQUENCE</scope>
    <source>
        <strain evidence="8">ARV_011</strain>
    </source>
</reference>
<dbReference type="RefSeq" id="XP_043051392.1">
    <property type="nucleotide sequence ID" value="XM_043193004.1"/>
</dbReference>
<feature type="region of interest" description="Disordered" evidence="7">
    <location>
        <begin position="1"/>
        <end position="25"/>
    </location>
</feature>
<dbReference type="OrthoDB" id="5512at2759"/>
<dbReference type="PANTHER" id="PTHR10639">
    <property type="entry name" value="CLATHRIN LIGHT CHAIN"/>
    <property type="match status" value="1"/>
</dbReference>
<dbReference type="GO" id="GO:0006886">
    <property type="term" value="P:intracellular protein transport"/>
    <property type="evidence" value="ECO:0007669"/>
    <property type="project" value="InterPro"/>
</dbReference>
<keyword evidence="9" id="KW-1185">Reference proteome</keyword>
<dbReference type="GO" id="GO:0030130">
    <property type="term" value="C:clathrin coat of trans-Golgi network vesicle"/>
    <property type="evidence" value="ECO:0007669"/>
    <property type="project" value="InterPro"/>
</dbReference>
<dbReference type="Proteomes" id="UP000790833">
    <property type="component" value="Unassembled WGS sequence"/>
</dbReference>
<feature type="region of interest" description="Disordered" evidence="7">
    <location>
        <begin position="63"/>
        <end position="105"/>
    </location>
</feature>
<proteinExistence type="inferred from homology"/>
<feature type="compositionally biased region" description="Polar residues" evidence="7">
    <location>
        <begin position="90"/>
        <end position="99"/>
    </location>
</feature>
<dbReference type="GeneID" id="66115606"/>
<evidence type="ECO:0000313" key="9">
    <source>
        <dbReference type="Proteomes" id="UP000790833"/>
    </source>
</evidence>
<comment type="subcellular location">
    <subcellularLocation>
        <location evidence="1 6">Cytoplasmic vesicle membrane</location>
        <topology evidence="1 6">Peripheral membrane protein</topology>
        <orientation evidence="1 6">Cytoplasmic side</orientation>
    </subcellularLocation>
    <subcellularLocation>
        <location evidence="6">Membrane</location>
        <location evidence="6">Coated pit</location>
        <topology evidence="6">Peripheral membrane protein</topology>
        <orientation evidence="6">Cytoplasmic side</orientation>
    </subcellularLocation>
    <text evidence="6">Cytoplasmic face of coated pits and vesicles.</text>
</comment>
<evidence type="ECO:0000256" key="2">
    <source>
        <dbReference type="ARBA" id="ARBA00005263"/>
    </source>
</evidence>
<evidence type="ECO:0000256" key="7">
    <source>
        <dbReference type="SAM" id="MobiDB-lite"/>
    </source>
</evidence>